<evidence type="ECO:0000313" key="2">
    <source>
        <dbReference type="EMBL" id="STX62199.1"/>
    </source>
</evidence>
<dbReference type="AlphaFoldDB" id="A0A378JYU7"/>
<dbReference type="SUPFAM" id="SSF48403">
    <property type="entry name" value="Ankyrin repeat"/>
    <property type="match status" value="1"/>
</dbReference>
<reference evidence="2 4" key="2">
    <citation type="submission" date="2018-06" db="EMBL/GenBank/DDBJ databases">
        <authorList>
            <consortium name="Pathogen Informatics"/>
            <person name="Doyle S."/>
        </authorList>
    </citation>
    <scope>NUCLEOTIDE SEQUENCE [LARGE SCALE GENOMIC DNA]</scope>
    <source>
        <strain evidence="2 4">NCTC12239</strain>
    </source>
</reference>
<reference evidence="1 3" key="1">
    <citation type="submission" date="2015-11" db="EMBL/GenBank/DDBJ databases">
        <title>Genomic analysis of 38 Legionella species identifies large and diverse effector repertoires.</title>
        <authorList>
            <person name="Burstein D."/>
            <person name="Amaro F."/>
            <person name="Zusman T."/>
            <person name="Lifshitz Z."/>
            <person name="Cohen O."/>
            <person name="Gilbert J.A."/>
            <person name="Pupko T."/>
            <person name="Shuman H.A."/>
            <person name="Segal G."/>
        </authorList>
    </citation>
    <scope>NUCLEOTIDE SEQUENCE [LARGE SCALE GENOMIC DNA]</scope>
    <source>
        <strain evidence="1 3">ATCC 43877</strain>
    </source>
</reference>
<protein>
    <submittedName>
        <fullName evidence="2">Uncharacterized protein</fullName>
    </submittedName>
</protein>
<dbReference type="RefSeq" id="WP_028385291.1">
    <property type="nucleotide sequence ID" value="NZ_CAAAJG010000005.1"/>
</dbReference>
<dbReference type="STRING" id="39962.Lmor_2597"/>
<dbReference type="OrthoDB" id="5635022at2"/>
<evidence type="ECO:0000313" key="4">
    <source>
        <dbReference type="Proteomes" id="UP000254040"/>
    </source>
</evidence>
<organism evidence="2 4">
    <name type="scientific">Legionella moravica</name>
    <dbReference type="NCBI Taxonomy" id="39962"/>
    <lineage>
        <taxon>Bacteria</taxon>
        <taxon>Pseudomonadati</taxon>
        <taxon>Pseudomonadota</taxon>
        <taxon>Gammaproteobacteria</taxon>
        <taxon>Legionellales</taxon>
        <taxon>Legionellaceae</taxon>
        <taxon>Legionella</taxon>
    </lineage>
</organism>
<dbReference type="Proteomes" id="UP000254040">
    <property type="component" value="Unassembled WGS sequence"/>
</dbReference>
<accession>A0A378JYU7</accession>
<dbReference type="EMBL" id="LNYN01000035">
    <property type="protein sequence ID" value="KTD31721.1"/>
    <property type="molecule type" value="Genomic_DNA"/>
</dbReference>
<evidence type="ECO:0000313" key="1">
    <source>
        <dbReference type="EMBL" id="KTD31721.1"/>
    </source>
</evidence>
<evidence type="ECO:0000313" key="3">
    <source>
        <dbReference type="Proteomes" id="UP000054985"/>
    </source>
</evidence>
<dbReference type="Gene3D" id="1.25.40.20">
    <property type="entry name" value="Ankyrin repeat-containing domain"/>
    <property type="match status" value="1"/>
</dbReference>
<dbReference type="InterPro" id="IPR036770">
    <property type="entry name" value="Ankyrin_rpt-contain_sf"/>
</dbReference>
<sequence>MPLPAHTQLLAEVNKLLKQGQIIKKNQILSEIKKGKYNRALQIACQYCKPENNTQLQLISLLLGYSKRLPIDLNKKHLGDGMTPIAYAIFNDHFDLYYLLKEAGANPDIPVAGNQIPRQIFEDKLQKSTKKLDAALHKDVLNEIIKLYQDSTRLPTKESQAHGGENAKYDAFRLEFMIFAITHLINLYRNESVLEQLSPGVTYFDREIFKLQCIYQARQVLEMVCATIHNLSGAFRNEYSKHLLSASLTWVTLEQFGGLIKYDLRKKAYYFPVALVSDMDQLKNLSQHFEHIHRFIQENADFELIVEEAIPHVVRNDLPSLKRLFEHLAALMKTSFPDELAPLQLKNIKALTSHLRDNFTLISLINLMNYSENEPVSISHLRERSYNLTLSSADEYLADRYQKRFDLTTLAGQHAALRRLQLIGEQFTGKNFSSFLCKLDNTVDWQAFITIRDIITHQEEEDNKYKVDMLLKDIPRLKKIVGDELSYFWSRLVRLIDLREKKMGQYKGIPELHWQKIIDVYEKSHQPLPVLVAPAPVRRVSPEEEQIFINALNSQKAPDNILALCRGVFAGTDAVPNGKVQGTICSFLPSVKENKELNKNLKKILKKAVNAGALSKKERLNQRDVQTKAKLAQKNQFIGLEEIRKLADQLTKIRCEQHVLTPLKRVNAAIEALLNIRRFLVEIQYLDLQLQWTTLEEWDHHHKNKGQLSYVALMAKNHQYKDAIEYNVGQLLQHMDRVRELQVVIGNQYILERYPVLRVLRNYIEHGNPLKDNNGFLVENTEQVVQRQAFIAPFVIELIYKLLPELIRIKENILSYEAHQSPLASDEENAIWTECLSRYSLFGNEQSKIEAKTAVIEVWEPGLK</sequence>
<proteinExistence type="predicted"/>
<dbReference type="EMBL" id="UGOG01000001">
    <property type="protein sequence ID" value="STX62199.1"/>
    <property type="molecule type" value="Genomic_DNA"/>
</dbReference>
<keyword evidence="3" id="KW-1185">Reference proteome</keyword>
<dbReference type="Proteomes" id="UP000054985">
    <property type="component" value="Unassembled WGS sequence"/>
</dbReference>
<gene>
    <name evidence="1" type="ORF">Lmor_2597</name>
    <name evidence="2" type="ORF">NCTC12239_01120</name>
</gene>
<name>A0A378JYU7_9GAMM</name>